<dbReference type="PANTHER" id="PTHR43236">
    <property type="entry name" value="ANTITOXIN HIGA1"/>
    <property type="match status" value="1"/>
</dbReference>
<dbReference type="InterPro" id="IPR010359">
    <property type="entry name" value="IrrE_HExxH"/>
</dbReference>
<dbReference type="STRING" id="1742972.COMA1_30398"/>
<evidence type="ECO:0000313" key="4">
    <source>
        <dbReference type="Proteomes" id="UP000199032"/>
    </source>
</evidence>
<dbReference type="Gene3D" id="1.10.260.40">
    <property type="entry name" value="lambda repressor-like DNA-binding domains"/>
    <property type="match status" value="1"/>
</dbReference>
<accession>A0A0S4LKP0</accession>
<name>A0A0S4LKP0_9BACT</name>
<dbReference type="PROSITE" id="PS50943">
    <property type="entry name" value="HTH_CROC1"/>
    <property type="match status" value="1"/>
</dbReference>
<protein>
    <submittedName>
        <fullName evidence="3">Plasmid maintenance system antidote protein, XRE family</fullName>
    </submittedName>
</protein>
<dbReference type="Pfam" id="PF06114">
    <property type="entry name" value="Peptidase_M78"/>
    <property type="match status" value="1"/>
</dbReference>
<comment type="similarity">
    <text evidence="1">Belongs to the short-chain fatty acyl-CoA assimilation regulator (ScfR) family.</text>
</comment>
<dbReference type="InterPro" id="IPR010982">
    <property type="entry name" value="Lambda_DNA-bd_dom_sf"/>
</dbReference>
<dbReference type="CDD" id="cd00093">
    <property type="entry name" value="HTH_XRE"/>
    <property type="match status" value="1"/>
</dbReference>
<dbReference type="Pfam" id="PF01381">
    <property type="entry name" value="HTH_3"/>
    <property type="match status" value="1"/>
</dbReference>
<organism evidence="3 4">
    <name type="scientific">Candidatus Nitrospira nitrosa</name>
    <dbReference type="NCBI Taxonomy" id="1742972"/>
    <lineage>
        <taxon>Bacteria</taxon>
        <taxon>Pseudomonadati</taxon>
        <taxon>Nitrospirota</taxon>
        <taxon>Nitrospiria</taxon>
        <taxon>Nitrospirales</taxon>
        <taxon>Nitrospiraceae</taxon>
        <taxon>Nitrospira</taxon>
    </lineage>
</organism>
<dbReference type="Proteomes" id="UP000199032">
    <property type="component" value="Unassembled WGS sequence"/>
</dbReference>
<dbReference type="SMART" id="SM00530">
    <property type="entry name" value="HTH_XRE"/>
    <property type="match status" value="1"/>
</dbReference>
<dbReference type="SUPFAM" id="SSF47413">
    <property type="entry name" value="lambda repressor-like DNA-binding domains"/>
    <property type="match status" value="1"/>
</dbReference>
<evidence type="ECO:0000259" key="2">
    <source>
        <dbReference type="PROSITE" id="PS50943"/>
    </source>
</evidence>
<dbReference type="OrthoDB" id="9796786at2"/>
<keyword evidence="4" id="KW-1185">Reference proteome</keyword>
<dbReference type="GO" id="GO:0003677">
    <property type="term" value="F:DNA binding"/>
    <property type="evidence" value="ECO:0007669"/>
    <property type="project" value="InterPro"/>
</dbReference>
<proteinExistence type="inferred from homology"/>
<dbReference type="AlphaFoldDB" id="A0A0S4LKP0"/>
<evidence type="ECO:0000256" key="1">
    <source>
        <dbReference type="ARBA" id="ARBA00007227"/>
    </source>
</evidence>
<dbReference type="PANTHER" id="PTHR43236:SF1">
    <property type="entry name" value="BLL7220 PROTEIN"/>
    <property type="match status" value="1"/>
</dbReference>
<dbReference type="InterPro" id="IPR001387">
    <property type="entry name" value="Cro/C1-type_HTH"/>
</dbReference>
<evidence type="ECO:0000313" key="3">
    <source>
        <dbReference type="EMBL" id="CUS37080.1"/>
    </source>
</evidence>
<feature type="domain" description="HTH cro/C1-type" evidence="2">
    <location>
        <begin position="15"/>
        <end position="69"/>
    </location>
</feature>
<gene>
    <name evidence="3" type="ORF">COMA1_30398</name>
</gene>
<sequence length="374" mass="42248">MIDNITDVPPPGYFIREELLARDWSQRDLAYVLGVPEQAVNLIISGKRGITADMAKALAGAFDVPPEFFANLQKAYDLSQARDPDPNVVRKARLQSQYPIREMIKRGWLTDANVTLLEAQVVKFFDAPSLDDVPHLAHAAKKSAYDDVTPAQLAWLYRARQIAKEMPLKHQYSEKALREALNKLRGLMFDPEEARHVPRILAEVGIRYIIVETLPTAKIDGACFWLGKAPVIGMSLRYDRIDNYWFVLRHEIEHVLQSHGRTKEIIDTELEGEKASPDGNIPVEERIANAAASEFCVPTHEMDSFIKRKNPFFSDRDVLGLAKRLQVHPGIVAGQLRRRLDKWSIFSKMLVRVRSHALSGAVVDGWGQIAPVTL</sequence>
<reference evidence="3 4" key="1">
    <citation type="submission" date="2015-10" db="EMBL/GenBank/DDBJ databases">
        <authorList>
            <person name="Gilbert D.G."/>
        </authorList>
    </citation>
    <scope>NUCLEOTIDE SEQUENCE [LARGE SCALE GENOMIC DNA]</scope>
    <source>
        <strain evidence="3">COMA1</strain>
    </source>
</reference>
<dbReference type="NCBIfam" id="TIGR02607">
    <property type="entry name" value="antidote_HigA"/>
    <property type="match status" value="1"/>
</dbReference>
<dbReference type="InterPro" id="IPR052345">
    <property type="entry name" value="Rad_response_metalloprotease"/>
</dbReference>
<dbReference type="InterPro" id="IPR013430">
    <property type="entry name" value="Toxin_antidote_HigA"/>
</dbReference>
<dbReference type="EMBL" id="CZQA01000009">
    <property type="protein sequence ID" value="CUS37080.1"/>
    <property type="molecule type" value="Genomic_DNA"/>
</dbReference>